<sequence>MVQSLKGKVAFITGAGKGIGKAVALALANEGVNVEWVKRGCHIQCL</sequence>
<reference evidence="1 2" key="1">
    <citation type="submission" date="2023-07" db="EMBL/GenBank/DDBJ databases">
        <title>Genomic Encyclopedia of Type Strains, Phase IV (KMG-IV): sequencing the most valuable type-strain genomes for metagenomic binning, comparative biology and taxonomic classification.</title>
        <authorList>
            <person name="Goeker M."/>
        </authorList>
    </citation>
    <scope>NUCLEOTIDE SEQUENCE [LARGE SCALE GENOMIC DNA]</scope>
    <source>
        <strain evidence="1 2">DSM 23948</strain>
    </source>
</reference>
<dbReference type="InterPro" id="IPR036291">
    <property type="entry name" value="NAD(P)-bd_dom_sf"/>
</dbReference>
<organism evidence="1 2">
    <name type="scientific">Anoxybacillus andreesenii</name>
    <dbReference type="NCBI Taxonomy" id="1325932"/>
    <lineage>
        <taxon>Bacteria</taxon>
        <taxon>Bacillati</taxon>
        <taxon>Bacillota</taxon>
        <taxon>Bacilli</taxon>
        <taxon>Bacillales</taxon>
        <taxon>Anoxybacillaceae</taxon>
        <taxon>Anoxybacillus</taxon>
    </lineage>
</organism>
<evidence type="ECO:0000313" key="2">
    <source>
        <dbReference type="Proteomes" id="UP001231362"/>
    </source>
</evidence>
<dbReference type="SUPFAM" id="SSF51735">
    <property type="entry name" value="NAD(P)-binding Rossmann-fold domains"/>
    <property type="match status" value="1"/>
</dbReference>
<dbReference type="Proteomes" id="UP001231362">
    <property type="component" value="Unassembled WGS sequence"/>
</dbReference>
<dbReference type="InterPro" id="IPR002347">
    <property type="entry name" value="SDR_fam"/>
</dbReference>
<keyword evidence="2" id="KW-1185">Reference proteome</keyword>
<protein>
    <submittedName>
        <fullName evidence="1">NAD(P)-dependent dehydrogenase (Short-subunit alcohol dehydrogenase family)</fullName>
    </submittedName>
</protein>
<name>A0ABT9V3F9_9BACL</name>
<dbReference type="Pfam" id="PF00106">
    <property type="entry name" value="adh_short"/>
    <property type="match status" value="1"/>
</dbReference>
<dbReference type="EMBL" id="JAUSTU010000007">
    <property type="protein sequence ID" value="MDQ0155476.1"/>
    <property type="molecule type" value="Genomic_DNA"/>
</dbReference>
<gene>
    <name evidence="1" type="ORF">J2S07_001781</name>
</gene>
<evidence type="ECO:0000313" key="1">
    <source>
        <dbReference type="EMBL" id="MDQ0155476.1"/>
    </source>
</evidence>
<proteinExistence type="predicted"/>
<dbReference type="Gene3D" id="3.40.50.720">
    <property type="entry name" value="NAD(P)-binding Rossmann-like Domain"/>
    <property type="match status" value="1"/>
</dbReference>
<comment type="caution">
    <text evidence="1">The sequence shown here is derived from an EMBL/GenBank/DDBJ whole genome shotgun (WGS) entry which is preliminary data.</text>
</comment>
<accession>A0ABT9V3F9</accession>